<reference evidence="2 3" key="1">
    <citation type="journal article" date="2015" name="Fungal Genet. Biol.">
        <title>Evolution of novel wood decay mechanisms in Agaricales revealed by the genome sequences of Fistulina hepatica and Cylindrobasidium torrendii.</title>
        <authorList>
            <person name="Floudas D."/>
            <person name="Held B.W."/>
            <person name="Riley R."/>
            <person name="Nagy L.G."/>
            <person name="Koehler G."/>
            <person name="Ransdell A.S."/>
            <person name="Younus H."/>
            <person name="Chow J."/>
            <person name="Chiniquy J."/>
            <person name="Lipzen A."/>
            <person name="Tritt A."/>
            <person name="Sun H."/>
            <person name="Haridas S."/>
            <person name="LaButti K."/>
            <person name="Ohm R.A."/>
            <person name="Kues U."/>
            <person name="Blanchette R.A."/>
            <person name="Grigoriev I.V."/>
            <person name="Minto R.E."/>
            <person name="Hibbett D.S."/>
        </authorList>
    </citation>
    <scope>NUCLEOTIDE SEQUENCE [LARGE SCALE GENOMIC DNA]</scope>
    <source>
        <strain evidence="2 3">ATCC 64428</strain>
    </source>
</reference>
<protein>
    <submittedName>
        <fullName evidence="2">Uncharacterized protein</fullName>
    </submittedName>
</protein>
<dbReference type="AlphaFoldDB" id="A0A0D7AHC3"/>
<feature type="compositionally biased region" description="Low complexity" evidence="1">
    <location>
        <begin position="122"/>
        <end position="145"/>
    </location>
</feature>
<keyword evidence="3" id="KW-1185">Reference proteome</keyword>
<evidence type="ECO:0000256" key="1">
    <source>
        <dbReference type="SAM" id="MobiDB-lite"/>
    </source>
</evidence>
<dbReference type="Proteomes" id="UP000054144">
    <property type="component" value="Unassembled WGS sequence"/>
</dbReference>
<feature type="region of interest" description="Disordered" evidence="1">
    <location>
        <begin position="84"/>
        <end position="148"/>
    </location>
</feature>
<name>A0A0D7AHC3_9AGAR</name>
<organism evidence="2 3">
    <name type="scientific">Fistulina hepatica ATCC 64428</name>
    <dbReference type="NCBI Taxonomy" id="1128425"/>
    <lineage>
        <taxon>Eukaryota</taxon>
        <taxon>Fungi</taxon>
        <taxon>Dikarya</taxon>
        <taxon>Basidiomycota</taxon>
        <taxon>Agaricomycotina</taxon>
        <taxon>Agaricomycetes</taxon>
        <taxon>Agaricomycetidae</taxon>
        <taxon>Agaricales</taxon>
        <taxon>Fistulinaceae</taxon>
        <taxon>Fistulina</taxon>
    </lineage>
</organism>
<proteinExistence type="predicted"/>
<feature type="compositionally biased region" description="Polar residues" evidence="1">
    <location>
        <begin position="86"/>
        <end position="105"/>
    </location>
</feature>
<dbReference type="EMBL" id="KN881674">
    <property type="protein sequence ID" value="KIY50711.1"/>
    <property type="molecule type" value="Genomic_DNA"/>
</dbReference>
<gene>
    <name evidence="2" type="ORF">FISHEDRAFT_71466</name>
</gene>
<sequence length="182" mass="19924">MRAAAPIPTLPAIWAEAVRHSAWITDRLADHNKNPIEGRHMMPWGQKIFIHNENGAATYLFVSVNDDGSIRATNVLIEGEMKGDAVNNNQNTPRAKNSAVNTSPLAKTETSRQEYTFTHLKSNSSSPLSPSISLPSTPTRSRSQSDANSMTFEEFASGKTHLSLSMSVNDFNPKILTLIDSS</sequence>
<evidence type="ECO:0000313" key="2">
    <source>
        <dbReference type="EMBL" id="KIY50711.1"/>
    </source>
</evidence>
<accession>A0A0D7AHC3</accession>
<evidence type="ECO:0000313" key="3">
    <source>
        <dbReference type="Proteomes" id="UP000054144"/>
    </source>
</evidence>